<comment type="caution">
    <text evidence="8">The sequence shown here is derived from an EMBL/GenBank/DDBJ whole genome shotgun (WGS) entry which is preliminary data.</text>
</comment>
<evidence type="ECO:0000313" key="9">
    <source>
        <dbReference type="Proteomes" id="UP000078544"/>
    </source>
</evidence>
<dbReference type="EMBL" id="AZGY01000014">
    <property type="protein sequence ID" value="KZZ92883.1"/>
    <property type="molecule type" value="Genomic_DNA"/>
</dbReference>
<sequence>MSAPDALFEESSWLDAAITSGLFMLGPENESLIDSAQEALPWFPQEVEPLPIGAKPMPCFVDRRDGVVWQDSKYFPPGPSSVYGFSYPTSNTADSAEFSEMINWPVPPQSDEAGSLSSHGSTACCSAPVQEKFKQSANEARSAGSDARTPHLPGSALERNRQAATKFRKRNKETVQKLEHTKDELERDNYRLKSDFAKLSEDVVKLKTDLMQHSQCRDGEIDTWIRTEAKKYTQKLIHDEERIACPEAIPNCTPTTLATSRNHLACHLFGSFLDDRHDPPIVPSTFYQ</sequence>
<organism evidence="8 9">
    <name type="scientific">Moelleriella libera RCEF 2490</name>
    <dbReference type="NCBI Taxonomy" id="1081109"/>
    <lineage>
        <taxon>Eukaryota</taxon>
        <taxon>Fungi</taxon>
        <taxon>Dikarya</taxon>
        <taxon>Ascomycota</taxon>
        <taxon>Pezizomycotina</taxon>
        <taxon>Sordariomycetes</taxon>
        <taxon>Hypocreomycetidae</taxon>
        <taxon>Hypocreales</taxon>
        <taxon>Clavicipitaceae</taxon>
        <taxon>Moelleriella</taxon>
    </lineage>
</organism>
<dbReference type="GO" id="GO:0005634">
    <property type="term" value="C:nucleus"/>
    <property type="evidence" value="ECO:0007669"/>
    <property type="project" value="UniProtKB-SubCell"/>
</dbReference>
<dbReference type="OrthoDB" id="295274at2759"/>
<keyword evidence="2" id="KW-0805">Transcription regulation</keyword>
<dbReference type="InterPro" id="IPR051027">
    <property type="entry name" value="bZIP_transcription_factors"/>
</dbReference>
<feature type="region of interest" description="Disordered" evidence="6">
    <location>
        <begin position="134"/>
        <end position="157"/>
    </location>
</feature>
<protein>
    <submittedName>
        <fullName evidence="8">Transcription factor ATF2</fullName>
    </submittedName>
</protein>
<dbReference type="SUPFAM" id="SSF57959">
    <property type="entry name" value="Leucine zipper domain"/>
    <property type="match status" value="1"/>
</dbReference>
<feature type="domain" description="BZIP" evidence="7">
    <location>
        <begin position="158"/>
        <end position="213"/>
    </location>
</feature>
<evidence type="ECO:0000256" key="3">
    <source>
        <dbReference type="ARBA" id="ARBA00023163"/>
    </source>
</evidence>
<keyword evidence="4" id="KW-0539">Nucleus</keyword>
<evidence type="ECO:0000256" key="4">
    <source>
        <dbReference type="ARBA" id="ARBA00023242"/>
    </source>
</evidence>
<dbReference type="SMART" id="SM00338">
    <property type="entry name" value="BRLZ"/>
    <property type="match status" value="1"/>
</dbReference>
<dbReference type="PROSITE" id="PS50217">
    <property type="entry name" value="BZIP"/>
    <property type="match status" value="1"/>
</dbReference>
<dbReference type="InterPro" id="IPR046347">
    <property type="entry name" value="bZIP_sf"/>
</dbReference>
<dbReference type="AlphaFoldDB" id="A0A162IG15"/>
<accession>A0A162IG15</accession>
<evidence type="ECO:0000313" key="8">
    <source>
        <dbReference type="EMBL" id="KZZ92883.1"/>
    </source>
</evidence>
<proteinExistence type="predicted"/>
<keyword evidence="5" id="KW-0175">Coiled coil</keyword>
<dbReference type="InterPro" id="IPR004827">
    <property type="entry name" value="bZIP"/>
</dbReference>
<dbReference type="Gene3D" id="1.20.5.170">
    <property type="match status" value="1"/>
</dbReference>
<dbReference type="CDD" id="cd14687">
    <property type="entry name" value="bZIP_ATF2"/>
    <property type="match status" value="1"/>
</dbReference>
<reference evidence="8 9" key="1">
    <citation type="journal article" date="2016" name="Genome Biol. Evol.">
        <title>Divergent and convergent evolution of fungal pathogenicity.</title>
        <authorList>
            <person name="Shang Y."/>
            <person name="Xiao G."/>
            <person name="Zheng P."/>
            <person name="Cen K."/>
            <person name="Zhan S."/>
            <person name="Wang C."/>
        </authorList>
    </citation>
    <scope>NUCLEOTIDE SEQUENCE [LARGE SCALE GENOMIC DNA]</scope>
    <source>
        <strain evidence="8 9">RCEF 2490</strain>
    </source>
</reference>
<dbReference type="Pfam" id="PF00170">
    <property type="entry name" value="bZIP_1"/>
    <property type="match status" value="1"/>
</dbReference>
<gene>
    <name evidence="8" type="ORF">AAL_05915</name>
</gene>
<feature type="coiled-coil region" evidence="5">
    <location>
        <begin position="168"/>
        <end position="202"/>
    </location>
</feature>
<dbReference type="GO" id="GO:0003700">
    <property type="term" value="F:DNA-binding transcription factor activity"/>
    <property type="evidence" value="ECO:0007669"/>
    <property type="project" value="InterPro"/>
</dbReference>
<keyword evidence="9" id="KW-1185">Reference proteome</keyword>
<evidence type="ECO:0000256" key="2">
    <source>
        <dbReference type="ARBA" id="ARBA00023015"/>
    </source>
</evidence>
<evidence type="ECO:0000256" key="6">
    <source>
        <dbReference type="SAM" id="MobiDB-lite"/>
    </source>
</evidence>
<evidence type="ECO:0000259" key="7">
    <source>
        <dbReference type="PROSITE" id="PS50217"/>
    </source>
</evidence>
<evidence type="ECO:0000256" key="5">
    <source>
        <dbReference type="SAM" id="Coils"/>
    </source>
</evidence>
<dbReference type="Proteomes" id="UP000078544">
    <property type="component" value="Unassembled WGS sequence"/>
</dbReference>
<keyword evidence="3" id="KW-0804">Transcription</keyword>
<dbReference type="PANTHER" id="PTHR19304">
    <property type="entry name" value="CYCLIC-AMP RESPONSE ELEMENT BINDING PROTEIN"/>
    <property type="match status" value="1"/>
</dbReference>
<name>A0A162IG15_9HYPO</name>
<comment type="subcellular location">
    <subcellularLocation>
        <location evidence="1">Nucleus</location>
    </subcellularLocation>
</comment>
<evidence type="ECO:0000256" key="1">
    <source>
        <dbReference type="ARBA" id="ARBA00004123"/>
    </source>
</evidence>